<dbReference type="InterPro" id="IPR003323">
    <property type="entry name" value="OTU_dom"/>
</dbReference>
<dbReference type="SUPFAM" id="SSF54001">
    <property type="entry name" value="Cysteine proteinases"/>
    <property type="match status" value="1"/>
</dbReference>
<dbReference type="Pfam" id="PF02338">
    <property type="entry name" value="OTU"/>
    <property type="match status" value="1"/>
</dbReference>
<evidence type="ECO:0000313" key="6">
    <source>
        <dbReference type="EMBL" id="CEF59339.1"/>
    </source>
</evidence>
<dbReference type="AlphaFoldDB" id="A0A090KPN7"/>
<keyword evidence="1" id="KW-0479">Metal-binding</keyword>
<feature type="region of interest" description="Disordered" evidence="3">
    <location>
        <begin position="235"/>
        <end position="264"/>
    </location>
</feature>
<dbReference type="RefSeq" id="XP_024498550.1">
    <property type="nucleotide sequence ID" value="XM_024653917.1"/>
</dbReference>
<feature type="domain" description="OTU" evidence="4">
    <location>
        <begin position="302"/>
        <end position="387"/>
    </location>
</feature>
<feature type="region of interest" description="Disordered" evidence="3">
    <location>
        <begin position="503"/>
        <end position="524"/>
    </location>
</feature>
<evidence type="ECO:0000256" key="1">
    <source>
        <dbReference type="ARBA" id="ARBA00022723"/>
    </source>
</evidence>
<sequence>MGRLFIEHLGGKRMYVCKKCNTYLTNKDQMISSRFTGSTGRAYLFDKVVNLEYSEMQARNMITGDHFVRDVSCKVCKTKIGWMYEFAFEESQQYKENHVILEKKLIKEEKGFDDPLNGGDGVETHQSVTPSESNSSTSMTVSGPSNPSSNSNSSVCSTELKRSKKNKDWQKETNQSLAYDGQLEKAKLGFTNIIKQNKKRVRFSSSEKNVSPQLAVSGYITEGNHDKPEIVKRVKSPITSSSVREPSFINTPSSSTNVSDTSNDNKSSFSIDINNLPIAPKDIDIHDYIKDYLKLEIYEADADGNCMFRAISHQLFGTEKMHWQIRQRALDFINANKLEYQHFILTDVDAYIHKQRQNASFGDHPELSAISYIYRRRIEIYTVPMVRPTIIEYEEDYEKEPIRLLFKDTHYDSIYDPSRKLFSIPDVNTVSQRDEFKRKPRVKCLEEQIVDECLKESEIEAIENAMIESELKNTEASIDDELIAASILEESRYNYLASILNNKNESNKNNDNNNDNIKDDTKNNKSIEVSKVDLKDYSDNKNIDSVDAVSKVKKEGSLSFLIPRSRSNLNVENNDNSKSTTDFYTSALMAAHNLDEDIDLQEILMASMQN</sequence>
<dbReference type="Pfam" id="PF03226">
    <property type="entry name" value="Yippee-Mis18"/>
    <property type="match status" value="1"/>
</dbReference>
<feature type="compositionally biased region" description="Low complexity" evidence="3">
    <location>
        <begin position="250"/>
        <end position="264"/>
    </location>
</feature>
<reference evidence="6" key="1">
    <citation type="submission" date="2014-09" db="EMBL/GenBank/DDBJ databases">
        <authorList>
            <person name="Aslett A.Martin."/>
        </authorList>
    </citation>
    <scope>NUCLEOTIDE SEQUENCE</scope>
    <source>
        <strain evidence="6">ED321 Heterogonic</strain>
    </source>
</reference>
<dbReference type="WormBase" id="SRAE_X000108800">
    <property type="protein sequence ID" value="SRP05122"/>
    <property type="gene ID" value="WBGene00266653"/>
</dbReference>
<feature type="compositionally biased region" description="Low complexity" evidence="3">
    <location>
        <begin position="503"/>
        <end position="515"/>
    </location>
</feature>
<protein>
    <submittedName>
        <fullName evidence="6 8">AT23158p</fullName>
    </submittedName>
</protein>
<dbReference type="CTD" id="36384147"/>
<accession>A0A090KPN7</accession>
<evidence type="ECO:0000313" key="8">
    <source>
        <dbReference type="WBParaSite" id="SRAE_X000108800.1"/>
    </source>
</evidence>
<dbReference type="GeneID" id="36384147"/>
<dbReference type="EMBL" id="LN609396">
    <property type="protein sequence ID" value="CEF59339.1"/>
    <property type="molecule type" value="Genomic_DNA"/>
</dbReference>
<proteinExistence type="predicted"/>
<dbReference type="PANTHER" id="PTHR13848">
    <property type="entry name" value="PROTEIN YIPPEE-LIKE CG15309-RELATED"/>
    <property type="match status" value="1"/>
</dbReference>
<reference evidence="8" key="3">
    <citation type="submission" date="2020-12" db="UniProtKB">
        <authorList>
            <consortium name="WormBaseParasite"/>
        </authorList>
    </citation>
    <scope>IDENTIFICATION</scope>
</reference>
<reference evidence="7" key="2">
    <citation type="submission" date="2014-09" db="EMBL/GenBank/DDBJ databases">
        <authorList>
            <person name="Martin A.A."/>
        </authorList>
    </citation>
    <scope>NUCLEOTIDE SEQUENCE</scope>
    <source>
        <strain evidence="7">ED321</strain>
    </source>
</reference>
<gene>
    <name evidence="6 8 9" type="ORF">SRAE_X000108800</name>
</gene>
<keyword evidence="7" id="KW-1185">Reference proteome</keyword>
<feature type="region of interest" description="Disordered" evidence="3">
    <location>
        <begin position="112"/>
        <end position="172"/>
    </location>
</feature>
<name>A0A090KPN7_STRRB</name>
<evidence type="ECO:0000256" key="2">
    <source>
        <dbReference type="ARBA" id="ARBA00022833"/>
    </source>
</evidence>
<feature type="compositionally biased region" description="Low complexity" evidence="3">
    <location>
        <begin position="127"/>
        <end position="154"/>
    </location>
</feature>
<dbReference type="InterPro" id="IPR039058">
    <property type="entry name" value="Yippee_fam"/>
</dbReference>
<dbReference type="InterPro" id="IPR038765">
    <property type="entry name" value="Papain-like_cys_pep_sf"/>
</dbReference>
<evidence type="ECO:0000256" key="3">
    <source>
        <dbReference type="SAM" id="MobiDB-lite"/>
    </source>
</evidence>
<organism evidence="6">
    <name type="scientific">Strongyloides ratti</name>
    <name type="common">Parasitic roundworm</name>
    <dbReference type="NCBI Taxonomy" id="34506"/>
    <lineage>
        <taxon>Eukaryota</taxon>
        <taxon>Metazoa</taxon>
        <taxon>Ecdysozoa</taxon>
        <taxon>Nematoda</taxon>
        <taxon>Chromadorea</taxon>
        <taxon>Rhabditida</taxon>
        <taxon>Tylenchina</taxon>
        <taxon>Panagrolaimomorpha</taxon>
        <taxon>Strongyloidoidea</taxon>
        <taxon>Strongyloididae</taxon>
        <taxon>Strongyloides</taxon>
    </lineage>
</organism>
<evidence type="ECO:0000313" key="9">
    <source>
        <dbReference type="WormBase" id="SRAE_X000108800"/>
    </source>
</evidence>
<dbReference type="WBParaSite" id="SRAE_X000108800.1">
    <property type="protein sequence ID" value="SRAE_X000108800.1"/>
    <property type="gene ID" value="WBGene00266653"/>
</dbReference>
<keyword evidence="2" id="KW-0862">Zinc</keyword>
<evidence type="ECO:0000313" key="7">
    <source>
        <dbReference type="Proteomes" id="UP000035682"/>
    </source>
</evidence>
<dbReference type="InterPro" id="IPR004910">
    <property type="entry name" value="Yippee/Mis18/Cereblon"/>
</dbReference>
<dbReference type="OrthoDB" id="6407410at2759"/>
<evidence type="ECO:0000259" key="5">
    <source>
        <dbReference type="Pfam" id="PF03226"/>
    </source>
</evidence>
<evidence type="ECO:0000259" key="4">
    <source>
        <dbReference type="Pfam" id="PF02338"/>
    </source>
</evidence>
<dbReference type="Proteomes" id="UP000035682">
    <property type="component" value="Unplaced"/>
</dbReference>
<dbReference type="GO" id="GO:0046872">
    <property type="term" value="F:metal ion binding"/>
    <property type="evidence" value="ECO:0007669"/>
    <property type="project" value="UniProtKB-KW"/>
</dbReference>
<dbReference type="Gene3D" id="3.90.70.80">
    <property type="match status" value="1"/>
</dbReference>
<dbReference type="OMA" id="THYDSIY"/>
<feature type="domain" description="Yippee/Mis18/Cereblon" evidence="5">
    <location>
        <begin position="15"/>
        <end position="107"/>
    </location>
</feature>